<dbReference type="EMBL" id="CAKOFQ010006882">
    <property type="protein sequence ID" value="CAH1979590.1"/>
    <property type="molecule type" value="Genomic_DNA"/>
</dbReference>
<protein>
    <recommendedName>
        <fullName evidence="5">Transposase</fullName>
    </recommendedName>
</protein>
<dbReference type="Proteomes" id="UP001152888">
    <property type="component" value="Unassembled WGS sequence"/>
</dbReference>
<gene>
    <name evidence="3" type="ORF">ACAOBT_LOCUS13523</name>
</gene>
<evidence type="ECO:0000259" key="2">
    <source>
        <dbReference type="Pfam" id="PF25273"/>
    </source>
</evidence>
<dbReference type="InterPro" id="IPR029526">
    <property type="entry name" value="PGBD"/>
</dbReference>
<dbReference type="AlphaFoldDB" id="A0A9P0PC40"/>
<dbReference type="InterPro" id="IPR057191">
    <property type="entry name" value="DUF7869"/>
</dbReference>
<dbReference type="Pfam" id="PF25273">
    <property type="entry name" value="DUF7869"/>
    <property type="match status" value="1"/>
</dbReference>
<dbReference type="Pfam" id="PF13843">
    <property type="entry name" value="DDE_Tnp_1_7"/>
    <property type="match status" value="1"/>
</dbReference>
<dbReference type="PANTHER" id="PTHR10773:SF19">
    <property type="match status" value="1"/>
</dbReference>
<organism evidence="3 4">
    <name type="scientific">Acanthoscelides obtectus</name>
    <name type="common">Bean weevil</name>
    <name type="synonym">Bruchus obtectus</name>
    <dbReference type="NCBI Taxonomy" id="200917"/>
    <lineage>
        <taxon>Eukaryota</taxon>
        <taxon>Metazoa</taxon>
        <taxon>Ecdysozoa</taxon>
        <taxon>Arthropoda</taxon>
        <taxon>Hexapoda</taxon>
        <taxon>Insecta</taxon>
        <taxon>Pterygota</taxon>
        <taxon>Neoptera</taxon>
        <taxon>Endopterygota</taxon>
        <taxon>Coleoptera</taxon>
        <taxon>Polyphaga</taxon>
        <taxon>Cucujiformia</taxon>
        <taxon>Chrysomeloidea</taxon>
        <taxon>Chrysomelidae</taxon>
        <taxon>Bruchinae</taxon>
        <taxon>Bruchini</taxon>
        <taxon>Acanthoscelides</taxon>
    </lineage>
</organism>
<proteinExistence type="predicted"/>
<feature type="domain" description="DUF7869" evidence="2">
    <location>
        <begin position="134"/>
        <end position="223"/>
    </location>
</feature>
<name>A0A9P0PC40_ACAOB</name>
<accession>A0A9P0PC40</accession>
<reference evidence="3" key="1">
    <citation type="submission" date="2022-03" db="EMBL/GenBank/DDBJ databases">
        <authorList>
            <person name="Sayadi A."/>
        </authorList>
    </citation>
    <scope>NUCLEOTIDE SEQUENCE</scope>
</reference>
<evidence type="ECO:0008006" key="5">
    <source>
        <dbReference type="Google" id="ProtNLM"/>
    </source>
</evidence>
<evidence type="ECO:0000259" key="1">
    <source>
        <dbReference type="Pfam" id="PF13843"/>
    </source>
</evidence>
<dbReference type="PANTHER" id="PTHR10773">
    <property type="entry name" value="DNA-DIRECTED RNA POLYMERASES I, II, AND III SUBUNIT RPABC2"/>
    <property type="match status" value="1"/>
</dbReference>
<evidence type="ECO:0000313" key="4">
    <source>
        <dbReference type="Proteomes" id="UP001152888"/>
    </source>
</evidence>
<sequence length="559" mass="65093">MYKLYQEFCLDKGVQPEKESFYRYIFNTQFNLRFHRPLADTCSVCDKLQNIIDNGEDEARKNAVTEKEVHLRKAESVKIARNSFKDLEDETRVAICFDLQKMLPTPTLHTSKAYYSRQLWTYNFCIHDIKTGVGYMFVWHEGQASRGCQEIASCLLKYIQSLPEHVTHLTAFSDNCGGQNKSKIIVKFWLYIIAKTKIKTVDHRFFITGHSFNQCVRNFGLIELKRKTTEREFFVPEHWEEMILKPVQNLWLRVNNQRDLKNYAASVVLRLIEPISGTGRNVITDNYFTSVPLDNSLLVNHRLTTIGTIRKNKPQIPRELLVKDRPVKSSMFAYSEDSDENPNKCLLVSYVPKRNKDVLLLSTLHDDSKINDDTGDAFKPEVITDYNLTKGGVDVVDKMKSEYSTARFSNRWPYTVFCGLLNISTINSQIIYRENTNNIITRRQFISEFSKLLVMPHLYRRSQIPGLPYLLSQKIRNITGERPTPNRDPATQAKVRCEFCPLRKNRFTKRDFSTCRSPICKEHTAITSLTCRECYGRFSSALEDSRMKHQKKKPSVQKF</sequence>
<dbReference type="OrthoDB" id="6077919at2759"/>
<evidence type="ECO:0000313" key="3">
    <source>
        <dbReference type="EMBL" id="CAH1979590.1"/>
    </source>
</evidence>
<keyword evidence="4" id="KW-1185">Reference proteome</keyword>
<feature type="domain" description="PiggyBac transposable element-derived protein" evidence="1">
    <location>
        <begin position="254"/>
        <end position="428"/>
    </location>
</feature>
<comment type="caution">
    <text evidence="3">The sequence shown here is derived from an EMBL/GenBank/DDBJ whole genome shotgun (WGS) entry which is preliminary data.</text>
</comment>